<reference evidence="2" key="2">
    <citation type="submission" date="2015-08" db="UniProtKB">
        <authorList>
            <consortium name="WormBaseParasite"/>
        </authorList>
    </citation>
    <scope>IDENTIFICATION</scope>
</reference>
<keyword evidence="1" id="KW-1185">Reference proteome</keyword>
<name>A0A0K0FAW6_STRVS</name>
<sequence>MIRPHDSSDMLPFNNHLISDPFHDLHEGVVGNVFYSSVCYSKILIDDFTSSFIFNGVIHYATLLNYSKALKSILNEKIFSVDLNIVDIKKEKITIMDFKNLIFLVRLSKTETIKLK</sequence>
<dbReference type="WBParaSite" id="SVE_0597200.1">
    <property type="protein sequence ID" value="SVE_0597200.1"/>
    <property type="gene ID" value="SVE_0597200"/>
</dbReference>
<accession>A0A0K0FAW6</accession>
<evidence type="ECO:0000313" key="2">
    <source>
        <dbReference type="WBParaSite" id="SVE_0597200.1"/>
    </source>
</evidence>
<evidence type="ECO:0000313" key="1">
    <source>
        <dbReference type="Proteomes" id="UP000035680"/>
    </source>
</evidence>
<reference evidence="1" key="1">
    <citation type="submission" date="2014-07" db="EMBL/GenBank/DDBJ databases">
        <authorList>
            <person name="Martin A.A"/>
            <person name="De Silva N."/>
        </authorList>
    </citation>
    <scope>NUCLEOTIDE SEQUENCE</scope>
</reference>
<dbReference type="AlphaFoldDB" id="A0A0K0FAW6"/>
<dbReference type="Proteomes" id="UP000035680">
    <property type="component" value="Unassembled WGS sequence"/>
</dbReference>
<organism evidence="1 2">
    <name type="scientific">Strongyloides venezuelensis</name>
    <name type="common">Threadworm</name>
    <dbReference type="NCBI Taxonomy" id="75913"/>
    <lineage>
        <taxon>Eukaryota</taxon>
        <taxon>Metazoa</taxon>
        <taxon>Ecdysozoa</taxon>
        <taxon>Nematoda</taxon>
        <taxon>Chromadorea</taxon>
        <taxon>Rhabditida</taxon>
        <taxon>Tylenchina</taxon>
        <taxon>Panagrolaimomorpha</taxon>
        <taxon>Strongyloidoidea</taxon>
        <taxon>Strongyloididae</taxon>
        <taxon>Strongyloides</taxon>
    </lineage>
</organism>
<protein>
    <submittedName>
        <fullName evidence="2">Uncharacterized protein</fullName>
    </submittedName>
</protein>
<proteinExistence type="predicted"/>